<name>A0A6F9XVF1_9LACO</name>
<evidence type="ECO:0000313" key="1">
    <source>
        <dbReference type="EMBL" id="GET09110.1"/>
    </source>
</evidence>
<dbReference type="Proteomes" id="UP000494178">
    <property type="component" value="Unassembled WGS sequence"/>
</dbReference>
<organism evidence="1">
    <name type="scientific">Ligilactobacillus agilis</name>
    <dbReference type="NCBI Taxonomy" id="1601"/>
    <lineage>
        <taxon>Bacteria</taxon>
        <taxon>Bacillati</taxon>
        <taxon>Bacillota</taxon>
        <taxon>Bacilli</taxon>
        <taxon>Lactobacillales</taxon>
        <taxon>Lactobacillaceae</taxon>
        <taxon>Ligilactobacillus</taxon>
    </lineage>
</organism>
<comment type="caution">
    <text evidence="1">The sequence shown here is derived from an EMBL/GenBank/DDBJ whole genome shotgun (WGS) entry which is preliminary data.</text>
</comment>
<dbReference type="AlphaFoldDB" id="A0A6F9XVF1"/>
<reference evidence="1" key="1">
    <citation type="submission" date="2019-10" db="EMBL/GenBank/DDBJ databases">
        <title>Lactobacillus agilis SY111 Whole Genome Sequencing Project.</title>
        <authorList>
            <person name="Suzuki S."/>
            <person name="Endo A."/>
            <person name="Maeno S."/>
            <person name="Shiwa Y."/>
            <person name="Matsutani M."/>
            <person name="Kajikawa A."/>
        </authorList>
    </citation>
    <scope>NUCLEOTIDE SEQUENCE</scope>
    <source>
        <strain evidence="1">SY111</strain>
    </source>
</reference>
<gene>
    <name evidence="1" type="ORF">SY111_17340</name>
</gene>
<proteinExistence type="predicted"/>
<dbReference type="RefSeq" id="WP_172586380.1">
    <property type="nucleotide sequence ID" value="NZ_BLAN01000112.1"/>
</dbReference>
<dbReference type="EMBL" id="BLAN01000112">
    <property type="protein sequence ID" value="GET09110.1"/>
    <property type="molecule type" value="Genomic_DNA"/>
</dbReference>
<sequence length="81" mass="9752">MGIKKARVRRRRSIRAFLQANSKDWNYTVILGIDREKQKRELFLDKAIEDYEVDFLKQKRNSKSESDDINACDFDEFDDDF</sequence>
<accession>A0A6F9XVF1</accession>
<protein>
    <submittedName>
        <fullName evidence="1">Uncharacterized protein</fullName>
    </submittedName>
</protein>